<feature type="region of interest" description="Disordered" evidence="1">
    <location>
        <begin position="90"/>
        <end position="184"/>
    </location>
</feature>
<proteinExistence type="predicted"/>
<dbReference type="AlphaFoldDB" id="B7PNC3"/>
<feature type="compositionally biased region" description="Basic and acidic residues" evidence="1">
    <location>
        <begin position="1"/>
        <end position="14"/>
    </location>
</feature>
<feature type="region of interest" description="Disordered" evidence="1">
    <location>
        <begin position="202"/>
        <end position="241"/>
    </location>
</feature>
<evidence type="ECO:0000313" key="3">
    <source>
        <dbReference type="EnsemblMetazoa" id="ISCW019016-PA"/>
    </source>
</evidence>
<gene>
    <name evidence="2" type="ORF">IscW_ISCW019016</name>
</gene>
<dbReference type="EMBL" id="ABJB011032199">
    <property type="status" value="NOT_ANNOTATED_CDS"/>
    <property type="molecule type" value="Genomic_DNA"/>
</dbReference>
<evidence type="ECO:0000313" key="2">
    <source>
        <dbReference type="EMBL" id="EEC08110.1"/>
    </source>
</evidence>
<feature type="region of interest" description="Disordered" evidence="1">
    <location>
        <begin position="1"/>
        <end position="29"/>
    </location>
</feature>
<dbReference type="Proteomes" id="UP000001555">
    <property type="component" value="Unassembled WGS sequence"/>
</dbReference>
<dbReference type="EMBL" id="ABJB010375117">
    <property type="status" value="NOT_ANNOTATED_CDS"/>
    <property type="molecule type" value="Genomic_DNA"/>
</dbReference>
<organism>
    <name type="scientific">Ixodes scapularis</name>
    <name type="common">Black-legged tick</name>
    <name type="synonym">Deer tick</name>
    <dbReference type="NCBI Taxonomy" id="6945"/>
    <lineage>
        <taxon>Eukaryota</taxon>
        <taxon>Metazoa</taxon>
        <taxon>Ecdysozoa</taxon>
        <taxon>Arthropoda</taxon>
        <taxon>Chelicerata</taxon>
        <taxon>Arachnida</taxon>
        <taxon>Acari</taxon>
        <taxon>Parasitiformes</taxon>
        <taxon>Ixodida</taxon>
        <taxon>Ixodoidea</taxon>
        <taxon>Ixodidae</taxon>
        <taxon>Ixodinae</taxon>
        <taxon>Ixodes</taxon>
    </lineage>
</organism>
<dbReference type="EMBL" id="DS752087">
    <property type="protein sequence ID" value="EEC08110.1"/>
    <property type="molecule type" value="Genomic_DNA"/>
</dbReference>
<dbReference type="EMBL" id="ABJB010412039">
    <property type="status" value="NOT_ANNOTATED_CDS"/>
    <property type="molecule type" value="Genomic_DNA"/>
</dbReference>
<evidence type="ECO:0000313" key="4">
    <source>
        <dbReference type="Proteomes" id="UP000001555"/>
    </source>
</evidence>
<sequence>MPCGQRRAELDARRAGSWRSSESVTRHARPRQGLLLRAICHLSTRKGSGHPDLGRCTNVCPEGGGKPAEEASCRPAAWYREQKWSHGSYAHGFPRAEFDEASPTRRRASSPEPKSPALTSGQQQQEQSQGREGGSVGSHGSEPRWSPFARARTTRIRRRHRAPIVGNPGAQARKSEKKTGADVPARVPDCDWCCGGRPVNGGTGGSEASGGGSGVRVGQQPWLPVTRASSRTRPSVRRSSSEAAACARGREAHAWTQDLPPTVEPTPDCNLDWLDLIHTQVLN</sequence>
<dbReference type="InParanoid" id="B7PNC3"/>
<protein>
    <submittedName>
        <fullName evidence="2 3">Uncharacterized protein</fullName>
    </submittedName>
</protein>
<feature type="compositionally biased region" description="Low complexity" evidence="1">
    <location>
        <begin position="120"/>
        <end position="130"/>
    </location>
</feature>
<accession>B7PNC3</accession>
<feature type="compositionally biased region" description="Low complexity" evidence="1">
    <location>
        <begin position="224"/>
        <end position="241"/>
    </location>
</feature>
<dbReference type="EMBL" id="ABJB010921698">
    <property type="status" value="NOT_ANNOTATED_CDS"/>
    <property type="molecule type" value="Genomic_DNA"/>
</dbReference>
<dbReference type="EMBL" id="ABJB010630919">
    <property type="status" value="NOT_ANNOTATED_CDS"/>
    <property type="molecule type" value="Genomic_DNA"/>
</dbReference>
<dbReference type="EnsemblMetazoa" id="ISCW019016-RA">
    <property type="protein sequence ID" value="ISCW019016-PA"/>
    <property type="gene ID" value="ISCW019016"/>
</dbReference>
<keyword evidence="4" id="KW-1185">Reference proteome</keyword>
<name>B7PNC3_IXOSC</name>
<reference evidence="3" key="2">
    <citation type="submission" date="2020-05" db="UniProtKB">
        <authorList>
            <consortium name="EnsemblMetazoa"/>
        </authorList>
    </citation>
    <scope>IDENTIFICATION</scope>
    <source>
        <strain evidence="3">wikel</strain>
    </source>
</reference>
<dbReference type="HOGENOM" id="CLU_984423_0_0_1"/>
<dbReference type="VEuPathDB" id="VectorBase:ISCW019016"/>
<dbReference type="VEuPathDB" id="VectorBase:ISCI019016"/>
<feature type="compositionally biased region" description="Gly residues" evidence="1">
    <location>
        <begin position="202"/>
        <end position="215"/>
    </location>
</feature>
<reference evidence="2 4" key="1">
    <citation type="submission" date="2008-03" db="EMBL/GenBank/DDBJ databases">
        <title>Annotation of Ixodes scapularis.</title>
        <authorList>
            <consortium name="Ixodes scapularis Genome Project Consortium"/>
            <person name="Caler E."/>
            <person name="Hannick L.I."/>
            <person name="Bidwell S."/>
            <person name="Joardar V."/>
            <person name="Thiagarajan M."/>
            <person name="Amedeo P."/>
            <person name="Galinsky K.J."/>
            <person name="Schobel S."/>
            <person name="Inman J."/>
            <person name="Hostetler J."/>
            <person name="Miller J."/>
            <person name="Hammond M."/>
            <person name="Megy K."/>
            <person name="Lawson D."/>
            <person name="Kodira C."/>
            <person name="Sutton G."/>
            <person name="Meyer J."/>
            <person name="Hill C.A."/>
            <person name="Birren B."/>
            <person name="Nene V."/>
            <person name="Collins F."/>
            <person name="Alarcon-Chaidez F."/>
            <person name="Wikel S."/>
            <person name="Strausberg R."/>
        </authorList>
    </citation>
    <scope>NUCLEOTIDE SEQUENCE [LARGE SCALE GENOMIC DNA]</scope>
    <source>
        <strain evidence="4">Wikel</strain>
        <strain evidence="2">Wikel colony</strain>
    </source>
</reference>
<evidence type="ECO:0000256" key="1">
    <source>
        <dbReference type="SAM" id="MobiDB-lite"/>
    </source>
</evidence>
<feature type="compositionally biased region" description="Basic residues" evidence="1">
    <location>
        <begin position="152"/>
        <end position="162"/>
    </location>
</feature>
<dbReference type="PaxDb" id="6945-B7PNC3"/>